<evidence type="ECO:0000256" key="5">
    <source>
        <dbReference type="ARBA" id="ARBA00024045"/>
    </source>
</evidence>
<feature type="compositionally biased region" description="Gly residues" evidence="6">
    <location>
        <begin position="290"/>
        <end position="317"/>
    </location>
</feature>
<dbReference type="InParanoid" id="A0A059B7X3"/>
<reference evidence="8" key="1">
    <citation type="submission" date="2013-07" db="EMBL/GenBank/DDBJ databases">
        <title>The genome of Eucalyptus grandis.</title>
        <authorList>
            <person name="Schmutz J."/>
            <person name="Hayes R."/>
            <person name="Myburg A."/>
            <person name="Tuskan G."/>
            <person name="Grattapaglia D."/>
            <person name="Rokhsar D.S."/>
        </authorList>
    </citation>
    <scope>NUCLEOTIDE SEQUENCE</scope>
    <source>
        <tissue evidence="8">Leaf extractions</tissue>
    </source>
</reference>
<dbReference type="Gene3D" id="3.30.70.100">
    <property type="match status" value="1"/>
</dbReference>
<dbReference type="PROSITE" id="PS50846">
    <property type="entry name" value="HMA_2"/>
    <property type="match status" value="1"/>
</dbReference>
<feature type="compositionally biased region" description="Basic and acidic residues" evidence="6">
    <location>
        <begin position="216"/>
        <end position="237"/>
    </location>
</feature>
<dbReference type="CDD" id="cd00371">
    <property type="entry name" value="HMA"/>
    <property type="match status" value="1"/>
</dbReference>
<evidence type="ECO:0000256" key="4">
    <source>
        <dbReference type="ARBA" id="ARBA00023289"/>
    </source>
</evidence>
<keyword evidence="4" id="KW-0636">Prenylation</keyword>
<feature type="region of interest" description="Disordered" evidence="6">
    <location>
        <begin position="156"/>
        <end position="331"/>
    </location>
</feature>
<organism evidence="8">
    <name type="scientific">Eucalyptus grandis</name>
    <name type="common">Flooded gum</name>
    <dbReference type="NCBI Taxonomy" id="71139"/>
    <lineage>
        <taxon>Eukaryota</taxon>
        <taxon>Viridiplantae</taxon>
        <taxon>Streptophyta</taxon>
        <taxon>Embryophyta</taxon>
        <taxon>Tracheophyta</taxon>
        <taxon>Spermatophyta</taxon>
        <taxon>Magnoliopsida</taxon>
        <taxon>eudicotyledons</taxon>
        <taxon>Gunneridae</taxon>
        <taxon>Pentapetalae</taxon>
        <taxon>rosids</taxon>
        <taxon>malvids</taxon>
        <taxon>Myrtales</taxon>
        <taxon>Myrtaceae</taxon>
        <taxon>Myrtoideae</taxon>
        <taxon>Eucalypteae</taxon>
        <taxon>Eucalyptus</taxon>
    </lineage>
</organism>
<keyword evidence="3" id="KW-0449">Lipoprotein</keyword>
<dbReference type="EMBL" id="KK198760">
    <property type="protein sequence ID" value="KCW61765.1"/>
    <property type="molecule type" value="Genomic_DNA"/>
</dbReference>
<dbReference type="SUPFAM" id="SSF55008">
    <property type="entry name" value="HMA, heavy metal-associated domain"/>
    <property type="match status" value="1"/>
</dbReference>
<dbReference type="Pfam" id="PF00403">
    <property type="entry name" value="HMA"/>
    <property type="match status" value="1"/>
</dbReference>
<dbReference type="PANTHER" id="PTHR45868:SF83">
    <property type="entry name" value="HEAVY METAL-ASSOCIATED ISOPRENYLATED PLANT PROTEIN 33"/>
    <property type="match status" value="1"/>
</dbReference>
<dbReference type="InterPro" id="IPR006121">
    <property type="entry name" value="HMA_dom"/>
</dbReference>
<dbReference type="Gramene" id="KCW61765">
    <property type="protein sequence ID" value="KCW61765"/>
    <property type="gene ID" value="EUGRSUZ_H04474"/>
</dbReference>
<evidence type="ECO:0000256" key="2">
    <source>
        <dbReference type="ARBA" id="ARBA00022723"/>
    </source>
</evidence>
<name>A0A059B7X3_EUCGR</name>
<proteinExistence type="inferred from homology"/>
<gene>
    <name evidence="8" type="ORF">EUGRSUZ_H04474</name>
</gene>
<evidence type="ECO:0000313" key="8">
    <source>
        <dbReference type="EMBL" id="KCW61765.1"/>
    </source>
</evidence>
<feature type="domain" description="HMA" evidence="7">
    <location>
        <begin position="10"/>
        <end position="73"/>
    </location>
</feature>
<accession>A0A059B7X3</accession>
<dbReference type="AlphaFoldDB" id="A0A059B7X3"/>
<dbReference type="OMA" id="DMMNASH"/>
<evidence type="ECO:0000256" key="6">
    <source>
        <dbReference type="SAM" id="MobiDB-lite"/>
    </source>
</evidence>
<sequence>MLKQQGPLRPQTCALRVNIHCDGCRKKVRKLVQKINGVQNVSIDAELGKVMVMGYIDPRTVIKKLAKSGKHAEVWRAQERSFHNQNHLNNQFKNMQIEFSSGKGGERDMNFQKGGGTGYGYGQFQAKGSNEMMQVVPKAKKSVTFDLDEDDEDYVSDDGSFYDSDDDFEIDVGPRTPRKPSIKGSRGAPHGQTGTKGMKKTKKGGIFSMLGKGHGKKNDGKYGKGGKNDKYGGKNGKDGFNGGILKQSGPKNGAINRNYGNGGGGGKNDWMNGTKKKDSGFDIDFTNQGRGKGGSGRGGGGGGGGAHRGGGGGGGFGAPAQQMGNFPMGHQGQMRNFPAIEGLPAPMAMNGGGYGPMAGPGNAYNQQHQMAMAMMMNPQRAHGNEMMRPMPMMYGRPQPMMNYHQQPMSMVATARGYSDPYTHMFSDENTDSCSIM</sequence>
<comment type="similarity">
    <text evidence="5">Belongs to the HIPP family.</text>
</comment>
<evidence type="ECO:0000256" key="1">
    <source>
        <dbReference type="ARBA" id="ARBA00022481"/>
    </source>
</evidence>
<dbReference type="PANTHER" id="PTHR45868">
    <property type="entry name" value="HEAVY METAL-ASSOCIATED ISOPRENYLATED PLANT PROTEIN 33-RELATED"/>
    <property type="match status" value="1"/>
</dbReference>
<evidence type="ECO:0000259" key="7">
    <source>
        <dbReference type="PROSITE" id="PS50846"/>
    </source>
</evidence>
<dbReference type="GO" id="GO:0046872">
    <property type="term" value="F:metal ion binding"/>
    <property type="evidence" value="ECO:0007669"/>
    <property type="project" value="UniProtKB-KW"/>
</dbReference>
<evidence type="ECO:0000256" key="3">
    <source>
        <dbReference type="ARBA" id="ARBA00023288"/>
    </source>
</evidence>
<keyword evidence="1" id="KW-0488">Methylation</keyword>
<dbReference type="InterPro" id="IPR036163">
    <property type="entry name" value="HMA_dom_sf"/>
</dbReference>
<dbReference type="eggNOG" id="KOG1603">
    <property type="taxonomic scope" value="Eukaryota"/>
</dbReference>
<keyword evidence="2" id="KW-0479">Metal-binding</keyword>
<protein>
    <recommendedName>
        <fullName evidence="7">HMA domain-containing protein</fullName>
    </recommendedName>
</protein>